<evidence type="ECO:0000259" key="1">
    <source>
        <dbReference type="PROSITE" id="PS50837"/>
    </source>
</evidence>
<dbReference type="PANTHER" id="PTHR46844">
    <property type="entry name" value="SLR5058 PROTEIN"/>
    <property type="match status" value="1"/>
</dbReference>
<dbReference type="EMBL" id="SFBI01000057">
    <property type="protein sequence ID" value="TRU40051.1"/>
    <property type="molecule type" value="Genomic_DNA"/>
</dbReference>
<dbReference type="CDD" id="cd02019">
    <property type="entry name" value="NK"/>
    <property type="match status" value="1"/>
</dbReference>
<name>A0A552F014_MICAE</name>
<sequence>MPEIEPESEQSSLSQPDARITERRAARQRRIETILKLAGLPSGGVGIAVTINFLRNGQWIEASVSGLVSIAVIFLAIGGNFAKNVINLVFDKVETKLEQKTDTLADLIVNWLENFAIQFWWQLTAKFQVKYYRTLVYLYRTYQTQGLKTPGNFILDLENVYIQLRFLPQSPDRVSSAIISQGETTSNLKNIWDFLAQSTTQSAYKRIAILGAPGSGKTTLLKHIALTYAQNKQSRQHRKAPKLIPVLLILHTLSKEIIHQESSSLAQIITEQLKSPTLPLKLNPQLQWFEEQLKEGKCLIMFDGLDEIAKESDRQQVSQWIDKQMQVYPETTFIITSRRHGYQAEWLQQIRTFLEVQSFNLKQVERFFQNWYLQNEILRQVRKEDPGLRAEAQRKANDLMQRIKKSAPLAAMALNPLLLTMIATVHDNRGALPGNRVELYAEICEVLLTRRIEAKGMTDSIKLNLTQKKAVLQVLALELMKRGIREFSLAQGQEIIKSSLAAVAKTEVKPEDFFENIEKISGLLTKKDDSFYIFAHLSFQEYLASVQIQELNQEDLLIQNINHNWWAETIRLYAAKNDISKLIIAAINNPNITSISLAMDCLEEGKSCSPEVRQRFNQLWIQGWENR</sequence>
<organism evidence="2 3">
    <name type="scientific">Microcystis aeruginosa Ma_MB_S_20031200_S102</name>
    <dbReference type="NCBI Taxonomy" id="2486254"/>
    <lineage>
        <taxon>Bacteria</taxon>
        <taxon>Bacillati</taxon>
        <taxon>Cyanobacteriota</taxon>
        <taxon>Cyanophyceae</taxon>
        <taxon>Oscillatoriophycideae</taxon>
        <taxon>Chroococcales</taxon>
        <taxon>Microcystaceae</taxon>
        <taxon>Microcystis</taxon>
    </lineage>
</organism>
<dbReference type="SMART" id="SM00382">
    <property type="entry name" value="AAA"/>
    <property type="match status" value="1"/>
</dbReference>
<protein>
    <submittedName>
        <fullName evidence="2">NACHT domain-containing protein</fullName>
    </submittedName>
</protein>
<gene>
    <name evidence="2" type="ORF">EWV92_05930</name>
</gene>
<evidence type="ECO:0000313" key="3">
    <source>
        <dbReference type="Proteomes" id="UP000317708"/>
    </source>
</evidence>
<dbReference type="Gene3D" id="3.40.50.300">
    <property type="entry name" value="P-loop containing nucleotide triphosphate hydrolases"/>
    <property type="match status" value="1"/>
</dbReference>
<accession>A0A552F014</accession>
<dbReference type="PROSITE" id="PS50837">
    <property type="entry name" value="NACHT"/>
    <property type="match status" value="1"/>
</dbReference>
<comment type="caution">
    <text evidence="2">The sequence shown here is derived from an EMBL/GenBank/DDBJ whole genome shotgun (WGS) entry which is preliminary data.</text>
</comment>
<dbReference type="PANTHER" id="PTHR46844:SF1">
    <property type="entry name" value="SLR5058 PROTEIN"/>
    <property type="match status" value="1"/>
</dbReference>
<dbReference type="InterPro" id="IPR027417">
    <property type="entry name" value="P-loop_NTPase"/>
</dbReference>
<evidence type="ECO:0000313" key="2">
    <source>
        <dbReference type="EMBL" id="TRU40051.1"/>
    </source>
</evidence>
<feature type="domain" description="NACHT" evidence="1">
    <location>
        <begin position="205"/>
        <end position="338"/>
    </location>
</feature>
<dbReference type="Pfam" id="PF05729">
    <property type="entry name" value="NACHT"/>
    <property type="match status" value="1"/>
</dbReference>
<proteinExistence type="predicted"/>
<reference evidence="2 3" key="1">
    <citation type="submission" date="2019-01" db="EMBL/GenBank/DDBJ databases">
        <title>Coherence of Microcystis species and biogeography revealed through population genomics.</title>
        <authorList>
            <person name="Perez-Carrascal O.M."/>
            <person name="Terrat Y."/>
            <person name="Giani A."/>
            <person name="Fortin N."/>
            <person name="Tromas N."/>
            <person name="Shapiro B.J."/>
        </authorList>
    </citation>
    <scope>NUCLEOTIDE SEQUENCE [LARGE SCALE GENOMIC DNA]</scope>
    <source>
        <strain evidence="2">Ma_MB_S_20031200_S102</strain>
    </source>
</reference>
<dbReference type="InterPro" id="IPR007111">
    <property type="entry name" value="NACHT_NTPase"/>
</dbReference>
<dbReference type="AlphaFoldDB" id="A0A552F014"/>
<dbReference type="Proteomes" id="UP000317708">
    <property type="component" value="Unassembled WGS sequence"/>
</dbReference>
<dbReference type="InterPro" id="IPR003593">
    <property type="entry name" value="AAA+_ATPase"/>
</dbReference>
<dbReference type="SUPFAM" id="SSF52540">
    <property type="entry name" value="P-loop containing nucleoside triphosphate hydrolases"/>
    <property type="match status" value="1"/>
</dbReference>